<dbReference type="PANTHER" id="PTHR46626:SF2">
    <property type="entry name" value="RETICULON-LIKE PROTEIN B17"/>
    <property type="match status" value="1"/>
</dbReference>
<dbReference type="GO" id="GO:0005789">
    <property type="term" value="C:endoplasmic reticulum membrane"/>
    <property type="evidence" value="ECO:0007669"/>
    <property type="project" value="UniProtKB-SubCell"/>
</dbReference>
<reference evidence="9 10" key="1">
    <citation type="journal article" date="2021" name="Commun. Biol.">
        <title>The genome of Shorea leprosula (Dipterocarpaceae) highlights the ecological relevance of drought in aseasonal tropical rainforests.</title>
        <authorList>
            <person name="Ng K.K.S."/>
            <person name="Kobayashi M.J."/>
            <person name="Fawcett J.A."/>
            <person name="Hatakeyama M."/>
            <person name="Paape T."/>
            <person name="Ng C.H."/>
            <person name="Ang C.C."/>
            <person name="Tnah L.H."/>
            <person name="Lee C.T."/>
            <person name="Nishiyama T."/>
            <person name="Sese J."/>
            <person name="O'Brien M.J."/>
            <person name="Copetti D."/>
            <person name="Mohd Noor M.I."/>
            <person name="Ong R.C."/>
            <person name="Putra M."/>
            <person name="Sireger I.Z."/>
            <person name="Indrioko S."/>
            <person name="Kosugi Y."/>
            <person name="Izuno A."/>
            <person name="Isagi Y."/>
            <person name="Lee S.L."/>
            <person name="Shimizu K.K."/>
        </authorList>
    </citation>
    <scope>NUCLEOTIDE SEQUENCE [LARGE SCALE GENOMIC DNA]</scope>
    <source>
        <strain evidence="9">214</strain>
    </source>
</reference>
<proteinExistence type="predicted"/>
<evidence type="ECO:0000259" key="8">
    <source>
        <dbReference type="PROSITE" id="PS50845"/>
    </source>
</evidence>
<feature type="compositionally biased region" description="Polar residues" evidence="7">
    <location>
        <begin position="7"/>
        <end position="21"/>
    </location>
</feature>
<gene>
    <name evidence="9" type="ORF">SLEP1_g6691</name>
</gene>
<evidence type="ECO:0000313" key="10">
    <source>
        <dbReference type="Proteomes" id="UP001054252"/>
    </source>
</evidence>
<evidence type="ECO:0000256" key="7">
    <source>
        <dbReference type="SAM" id="MobiDB-lite"/>
    </source>
</evidence>
<comment type="subcellular location">
    <subcellularLocation>
        <location evidence="1 6">Endoplasmic reticulum membrane</location>
        <topology evidence="1 6">Multi-pass membrane protein</topology>
    </subcellularLocation>
</comment>
<dbReference type="PANTHER" id="PTHR46626">
    <property type="entry name" value="RETICULON-LIKE PROTEIN B17"/>
    <property type="match status" value="1"/>
</dbReference>
<dbReference type="InterPro" id="IPR044647">
    <property type="entry name" value="RTNLB17/18/21"/>
</dbReference>
<feature type="region of interest" description="Disordered" evidence="7">
    <location>
        <begin position="408"/>
        <end position="427"/>
    </location>
</feature>
<protein>
    <recommendedName>
        <fullName evidence="6">Reticulon-like protein</fullName>
    </recommendedName>
</protein>
<feature type="domain" description="Reticulon" evidence="8">
    <location>
        <begin position="189"/>
        <end position="346"/>
    </location>
</feature>
<evidence type="ECO:0000256" key="4">
    <source>
        <dbReference type="ARBA" id="ARBA00022989"/>
    </source>
</evidence>
<dbReference type="AlphaFoldDB" id="A0AAV5I4Z8"/>
<organism evidence="9 10">
    <name type="scientific">Rubroshorea leprosula</name>
    <dbReference type="NCBI Taxonomy" id="152421"/>
    <lineage>
        <taxon>Eukaryota</taxon>
        <taxon>Viridiplantae</taxon>
        <taxon>Streptophyta</taxon>
        <taxon>Embryophyta</taxon>
        <taxon>Tracheophyta</taxon>
        <taxon>Spermatophyta</taxon>
        <taxon>Magnoliopsida</taxon>
        <taxon>eudicotyledons</taxon>
        <taxon>Gunneridae</taxon>
        <taxon>Pentapetalae</taxon>
        <taxon>rosids</taxon>
        <taxon>malvids</taxon>
        <taxon>Malvales</taxon>
        <taxon>Dipterocarpaceae</taxon>
        <taxon>Rubroshorea</taxon>
    </lineage>
</organism>
<comment type="caution">
    <text evidence="9">The sequence shown here is derived from an EMBL/GenBank/DDBJ whole genome shotgun (WGS) entry which is preliminary data.</text>
</comment>
<dbReference type="PROSITE" id="PS50845">
    <property type="entry name" value="RETICULON"/>
    <property type="match status" value="1"/>
</dbReference>
<keyword evidence="10" id="KW-1185">Reference proteome</keyword>
<evidence type="ECO:0000256" key="1">
    <source>
        <dbReference type="ARBA" id="ARBA00004477"/>
    </source>
</evidence>
<keyword evidence="3 6" id="KW-0256">Endoplasmic reticulum</keyword>
<dbReference type="Proteomes" id="UP001054252">
    <property type="component" value="Unassembled WGS sequence"/>
</dbReference>
<accession>A0AAV5I4Z8</accession>
<keyword evidence="5" id="KW-0472">Membrane</keyword>
<dbReference type="EMBL" id="BPVZ01000006">
    <property type="protein sequence ID" value="GKU93058.1"/>
    <property type="molecule type" value="Genomic_DNA"/>
</dbReference>
<evidence type="ECO:0000256" key="6">
    <source>
        <dbReference type="RuleBase" id="RU363132"/>
    </source>
</evidence>
<evidence type="ECO:0000256" key="5">
    <source>
        <dbReference type="ARBA" id="ARBA00023136"/>
    </source>
</evidence>
<sequence length="427" mass="47730">MDPTPPYNRSTPTSQTKSASRLASIGYSAIESEERPPVLSLDLISSSPKETPTLPSPTSLKSSTNSLTLPELLVLSPSTLRKSRTRLADRLEMAEESAKLNGPRKRCKSSLGCHSPRNNRRSRRRVEMEGREERDSGLVEEIGKLRKGRHAGKSKKETLSLVSAVSSSSLSPKVDDYDGGNLDRIGEMISDLVMWRDVAKSSLWFGFGCLYFLSSCFAKGVNFSMFSAFSQLGLLFLSASFFSNSICQRENVEKRRDLSLREEDFLKLARLILPAMNLAISKTQELFSGEPSMTLKVAPLLLLGAEYGHLFTLRRLCALGFFISFTVPKPYSSYSTQINQKAEYMKQWVGEAWGACSHKKLVAASAVTAFWNLSSVKIRIFSAFISLVIVRYCRPQFVPNSCEQEKVKEEQQQQEDQQTLIVAQSQK</sequence>
<feature type="compositionally biased region" description="Low complexity" evidence="7">
    <location>
        <begin position="45"/>
        <end position="64"/>
    </location>
</feature>
<feature type="region of interest" description="Disordered" evidence="7">
    <location>
        <begin position="1"/>
        <end position="64"/>
    </location>
</feature>
<dbReference type="Pfam" id="PF02453">
    <property type="entry name" value="Reticulon"/>
    <property type="match status" value="1"/>
</dbReference>
<keyword evidence="4" id="KW-1133">Transmembrane helix</keyword>
<dbReference type="InterPro" id="IPR003388">
    <property type="entry name" value="Reticulon"/>
</dbReference>
<keyword evidence="2" id="KW-0812">Transmembrane</keyword>
<name>A0AAV5I4Z8_9ROSI</name>
<feature type="compositionally biased region" description="Basic and acidic residues" evidence="7">
    <location>
        <begin position="125"/>
        <end position="135"/>
    </location>
</feature>
<evidence type="ECO:0000256" key="3">
    <source>
        <dbReference type="ARBA" id="ARBA00022824"/>
    </source>
</evidence>
<evidence type="ECO:0000313" key="9">
    <source>
        <dbReference type="EMBL" id="GKU93058.1"/>
    </source>
</evidence>
<feature type="region of interest" description="Disordered" evidence="7">
    <location>
        <begin position="95"/>
        <end position="135"/>
    </location>
</feature>
<evidence type="ECO:0000256" key="2">
    <source>
        <dbReference type="ARBA" id="ARBA00022692"/>
    </source>
</evidence>